<evidence type="ECO:0000313" key="2">
    <source>
        <dbReference type="EMBL" id="KAF2266127.1"/>
    </source>
</evidence>
<dbReference type="PANTHER" id="PTHR33112:SF12">
    <property type="entry name" value="HETEROKARYON INCOMPATIBILITY DOMAIN-CONTAINING PROTEIN"/>
    <property type="match status" value="1"/>
</dbReference>
<keyword evidence="3" id="KW-1185">Reference proteome</keyword>
<dbReference type="Proteomes" id="UP000800093">
    <property type="component" value="Unassembled WGS sequence"/>
</dbReference>
<proteinExistence type="predicted"/>
<protein>
    <submittedName>
        <fullName evidence="2">HET-domain-containing protein</fullName>
    </submittedName>
</protein>
<dbReference type="EMBL" id="ML986601">
    <property type="protein sequence ID" value="KAF2266127.1"/>
    <property type="molecule type" value="Genomic_DNA"/>
</dbReference>
<feature type="domain" description="Heterokaryon incompatibility" evidence="1">
    <location>
        <begin position="196"/>
        <end position="340"/>
    </location>
</feature>
<dbReference type="AlphaFoldDB" id="A0A9P4N4S7"/>
<organism evidence="2 3">
    <name type="scientific">Lojkania enalia</name>
    <dbReference type="NCBI Taxonomy" id="147567"/>
    <lineage>
        <taxon>Eukaryota</taxon>
        <taxon>Fungi</taxon>
        <taxon>Dikarya</taxon>
        <taxon>Ascomycota</taxon>
        <taxon>Pezizomycotina</taxon>
        <taxon>Dothideomycetes</taxon>
        <taxon>Pleosporomycetidae</taxon>
        <taxon>Pleosporales</taxon>
        <taxon>Pleosporales incertae sedis</taxon>
        <taxon>Lojkania</taxon>
    </lineage>
</organism>
<dbReference type="InterPro" id="IPR010730">
    <property type="entry name" value="HET"/>
</dbReference>
<gene>
    <name evidence="2" type="ORF">CC78DRAFT_567196</name>
</gene>
<accession>A0A9P4N4S7</accession>
<reference evidence="3" key="1">
    <citation type="journal article" date="2020" name="Stud. Mycol.">
        <title>101 Dothideomycetes genomes: A test case for predicting lifestyles and emergence of pathogens.</title>
        <authorList>
            <person name="Haridas S."/>
            <person name="Albert R."/>
            <person name="Binder M."/>
            <person name="Bloem J."/>
            <person name="LaButti K."/>
            <person name="Salamov A."/>
            <person name="Andreopoulos B."/>
            <person name="Baker S."/>
            <person name="Barry K."/>
            <person name="Bills G."/>
            <person name="Bluhm B."/>
            <person name="Cannon C."/>
            <person name="Castanera R."/>
            <person name="Culley D."/>
            <person name="Daum C."/>
            <person name="Ezra D."/>
            <person name="Gonzalez J."/>
            <person name="Henrissat B."/>
            <person name="Kuo A."/>
            <person name="Liang C."/>
            <person name="Lipzen A."/>
            <person name="Lutzoni F."/>
            <person name="Magnuson J."/>
            <person name="Mondo S."/>
            <person name="Nolan M."/>
            <person name="Ohm R."/>
            <person name="Pangilinan J."/>
            <person name="Park H.-J."/>
            <person name="Ramirez L."/>
            <person name="Alfaro M."/>
            <person name="Sun H."/>
            <person name="Tritt A."/>
            <person name="Yoshinaga Y."/>
            <person name="Zwiers L.-H."/>
            <person name="Turgeon B."/>
            <person name="Goodwin S."/>
            <person name="Spatafora J."/>
            <person name="Crous P."/>
            <person name="Grigoriev I."/>
        </authorList>
    </citation>
    <scope>NUCLEOTIDE SEQUENCE [LARGE SCALE GENOMIC DNA]</scope>
    <source>
        <strain evidence="3">CBS 304.66</strain>
    </source>
</reference>
<sequence length="715" mass="82188">MDFCYSCGQLDISLSSFISHPGTDDNPHLKAPIYSLGTLEQISARIKGCHLCRLMFAAFRDGPLRNITNLSDLCRITIFGTWINALGPSREQRLKSSALSILVWPESPRIPQATYKLVIRAVSRLLPDQPHFGRLSSVKSDFLDFELIRRWLKHCEKNHATCHGNNNLFLVKPTETFIVIDVKQECIVHAPDNCRYIALSYVWGDTIQLTLSADKFKQFSRKYSLRNVQLPRTIYDAMKMVEKLGERYLWVDALCIVQDSDAIRRQCIEDMDRIYTQSLLTIVTGTAENSNSPLSGVTEKRTWRQWRSQISPNLTLSLHFDFKDFLECSTYNLRAWTFQEYQLATRLLVFASNGQVYYSCKEAVYSEEVVPGKSLESDAAMQDGAKLIKLLPDNCYLWSTYRRGVQTFSCRSMTHERDVLNAFRGILRMICPGRTLEGLPVSIFDMALLWQPRERITRRVGFSTWSWAGWLGKVHWFDDGSLEDSSESSEIQKVEAWLKEKCWIVWYSSFGTNTKSATYRMEGPPWLRGFSPTATDHSRRFGFQPRNFAPTPDMLPRRLEKLEPQRKHIRYLQFWTISAYFKIEPDTSAVLKFSSFDPENTGNGVRLFLLRDANGQTCGWVLLDEGWTERAGREDVSLQEFILLSEGQNPTTERSPYVVHLSNGGAPVKDFREFNAMMITWTGGIAERAGLGRIVKSALWHTCKRGMKWKEILLG</sequence>
<dbReference type="OrthoDB" id="5135333at2759"/>
<dbReference type="Pfam" id="PF06985">
    <property type="entry name" value="HET"/>
    <property type="match status" value="1"/>
</dbReference>
<evidence type="ECO:0000259" key="1">
    <source>
        <dbReference type="Pfam" id="PF06985"/>
    </source>
</evidence>
<dbReference type="PANTHER" id="PTHR33112">
    <property type="entry name" value="DOMAIN PROTEIN, PUTATIVE-RELATED"/>
    <property type="match status" value="1"/>
</dbReference>
<comment type="caution">
    <text evidence="2">The sequence shown here is derived from an EMBL/GenBank/DDBJ whole genome shotgun (WGS) entry which is preliminary data.</text>
</comment>
<evidence type="ECO:0000313" key="3">
    <source>
        <dbReference type="Proteomes" id="UP000800093"/>
    </source>
</evidence>
<name>A0A9P4N4S7_9PLEO</name>